<proteinExistence type="inferred from homology"/>
<feature type="compositionally biased region" description="Basic residues" evidence="11">
    <location>
        <begin position="60"/>
        <end position="72"/>
    </location>
</feature>
<dbReference type="PANTHER" id="PTHR43381:SF5">
    <property type="entry name" value="TR-TYPE G DOMAIN-CONTAINING PROTEIN"/>
    <property type="match status" value="1"/>
</dbReference>
<dbReference type="CDD" id="cd01887">
    <property type="entry name" value="IF2_eIF5B"/>
    <property type="match status" value="1"/>
</dbReference>
<dbReference type="GO" id="GO:0003743">
    <property type="term" value="F:translation initiation factor activity"/>
    <property type="evidence" value="ECO:0007669"/>
    <property type="project" value="UniProtKB-UniRule"/>
</dbReference>
<dbReference type="InterPro" id="IPR044145">
    <property type="entry name" value="IF2_II"/>
</dbReference>
<dbReference type="SUPFAM" id="SSF52156">
    <property type="entry name" value="Initiation factor IF2/eIF5b, domain 3"/>
    <property type="match status" value="1"/>
</dbReference>
<feature type="region of interest" description="Disordered" evidence="11">
    <location>
        <begin position="402"/>
        <end position="423"/>
    </location>
</feature>
<dbReference type="Proteomes" id="UP000029922">
    <property type="component" value="Unassembled WGS sequence"/>
</dbReference>
<dbReference type="EMBL" id="JRPD02000006">
    <property type="protein sequence ID" value="TLE00582.1"/>
    <property type="molecule type" value="Genomic_DNA"/>
</dbReference>
<evidence type="ECO:0000313" key="13">
    <source>
        <dbReference type="EMBL" id="STQ85594.1"/>
    </source>
</evidence>
<dbReference type="InterPro" id="IPR027417">
    <property type="entry name" value="P-loop_NTPase"/>
</dbReference>
<dbReference type="InterPro" id="IPR000795">
    <property type="entry name" value="T_Tr_GTP-bd_dom"/>
</dbReference>
<dbReference type="SUPFAM" id="SSF50447">
    <property type="entry name" value="Translation proteins"/>
    <property type="match status" value="2"/>
</dbReference>
<keyword evidence="7 9" id="KW-0342">GTP-binding</keyword>
<keyword evidence="16" id="KW-1185">Reference proteome</keyword>
<dbReference type="Gene3D" id="3.40.50.10050">
    <property type="entry name" value="Translation initiation factor IF- 2, domain 3"/>
    <property type="match status" value="1"/>
</dbReference>
<comment type="function">
    <text evidence="8 9 10">One of the essential components for the initiation of protein synthesis. Protects formylmethionyl-tRNA from spontaneous hydrolysis and promotes its binding to the 30S ribosomal subunits. Also involved in the hydrolysis of GTP during the formation of the 70S ribosomal complex.</text>
</comment>
<keyword evidence="6 9" id="KW-0648">Protein biosynthesis</keyword>
<dbReference type="FunFam" id="2.40.30.10:FF:000008">
    <property type="entry name" value="Translation initiation factor IF-2"/>
    <property type="match status" value="1"/>
</dbReference>
<dbReference type="InterPro" id="IPR000178">
    <property type="entry name" value="TF_IF2_bacterial-like"/>
</dbReference>
<evidence type="ECO:0000256" key="6">
    <source>
        <dbReference type="ARBA" id="ARBA00022917"/>
    </source>
</evidence>
<dbReference type="SUPFAM" id="SSF52540">
    <property type="entry name" value="P-loop containing nucleoside triphosphate hydrolases"/>
    <property type="match status" value="1"/>
</dbReference>
<reference evidence="14 15" key="1">
    <citation type="journal article" date="2014" name="Genome Announc.">
        <title>Draft genome sequences of eight enterohepatic helicobacter species isolated from both laboratory and wild rodents.</title>
        <authorList>
            <person name="Sheh A."/>
            <person name="Shen Z."/>
            <person name="Fox J.G."/>
        </authorList>
    </citation>
    <scope>NUCLEOTIDE SEQUENCE [LARGE SCALE GENOMIC DNA]</scope>
    <source>
        <strain evidence="14 15">ST1</strain>
    </source>
</reference>
<dbReference type="CDD" id="cd03702">
    <property type="entry name" value="IF2_mtIF2_II"/>
    <property type="match status" value="1"/>
</dbReference>
<feature type="compositionally biased region" description="Basic residues" evidence="11">
    <location>
        <begin position="320"/>
        <end position="331"/>
    </location>
</feature>
<dbReference type="RefSeq" id="WP_081955597.1">
    <property type="nucleotide sequence ID" value="NZ_FZML01000002.1"/>
</dbReference>
<dbReference type="Pfam" id="PF04760">
    <property type="entry name" value="IF2_N"/>
    <property type="match status" value="1"/>
</dbReference>
<dbReference type="PANTHER" id="PTHR43381">
    <property type="entry name" value="TRANSLATION INITIATION FACTOR IF-2-RELATED"/>
    <property type="match status" value="1"/>
</dbReference>
<dbReference type="InterPro" id="IPR036925">
    <property type="entry name" value="TIF_IF2_dom3_sf"/>
</dbReference>
<evidence type="ECO:0000313" key="16">
    <source>
        <dbReference type="Proteomes" id="UP000255139"/>
    </source>
</evidence>
<dbReference type="PROSITE" id="PS01176">
    <property type="entry name" value="IF2"/>
    <property type="match status" value="1"/>
</dbReference>
<feature type="region of interest" description="G-domain" evidence="9">
    <location>
        <begin position="511"/>
        <end position="659"/>
    </location>
</feature>
<dbReference type="PROSITE" id="PS51722">
    <property type="entry name" value="G_TR_2"/>
    <property type="match status" value="1"/>
</dbReference>
<dbReference type="GO" id="GO:0005525">
    <property type="term" value="F:GTP binding"/>
    <property type="evidence" value="ECO:0007669"/>
    <property type="project" value="UniProtKB-KW"/>
</dbReference>
<dbReference type="InterPro" id="IPR009000">
    <property type="entry name" value="Transl_B-barrel_sf"/>
</dbReference>
<evidence type="ECO:0000259" key="12">
    <source>
        <dbReference type="PROSITE" id="PS51722"/>
    </source>
</evidence>
<evidence type="ECO:0000256" key="2">
    <source>
        <dbReference type="ARBA" id="ARBA00020675"/>
    </source>
</evidence>
<evidence type="ECO:0000313" key="15">
    <source>
        <dbReference type="Proteomes" id="UP000029922"/>
    </source>
</evidence>
<evidence type="ECO:0000256" key="3">
    <source>
        <dbReference type="ARBA" id="ARBA00022490"/>
    </source>
</evidence>
<comment type="similarity">
    <text evidence="1 9 10">Belongs to the TRAFAC class translation factor GTPase superfamily. Classic translation factor GTPase family. IF-2 subfamily.</text>
</comment>
<dbReference type="STRING" id="216.LS73_05835"/>
<feature type="region of interest" description="Disordered" evidence="11">
    <location>
        <begin position="53"/>
        <end position="92"/>
    </location>
</feature>
<feature type="region of interest" description="Disordered" evidence="11">
    <location>
        <begin position="221"/>
        <end position="343"/>
    </location>
</feature>
<dbReference type="InterPro" id="IPR005225">
    <property type="entry name" value="Small_GTP-bd"/>
</dbReference>
<feature type="compositionally biased region" description="Basic and acidic residues" evidence="11">
    <location>
        <begin position="225"/>
        <end position="249"/>
    </location>
</feature>
<dbReference type="HAMAP" id="MF_00100_B">
    <property type="entry name" value="IF_2_B"/>
    <property type="match status" value="1"/>
</dbReference>
<accession>A0A377PT92</accession>
<dbReference type="InterPro" id="IPR006847">
    <property type="entry name" value="IF2_N"/>
</dbReference>
<feature type="domain" description="Tr-type G" evidence="12">
    <location>
        <begin position="508"/>
        <end position="675"/>
    </location>
</feature>
<dbReference type="Gene3D" id="3.40.50.300">
    <property type="entry name" value="P-loop containing nucleotide triphosphate hydrolases"/>
    <property type="match status" value="1"/>
</dbReference>
<name>A0A377PT92_9HELI</name>
<evidence type="ECO:0000256" key="1">
    <source>
        <dbReference type="ARBA" id="ARBA00007733"/>
    </source>
</evidence>
<dbReference type="Pfam" id="PF11987">
    <property type="entry name" value="IF-2"/>
    <property type="match status" value="1"/>
</dbReference>
<dbReference type="NCBIfam" id="TIGR00487">
    <property type="entry name" value="IF-2"/>
    <property type="match status" value="1"/>
</dbReference>
<evidence type="ECO:0000256" key="9">
    <source>
        <dbReference type="HAMAP-Rule" id="MF_00100"/>
    </source>
</evidence>
<evidence type="ECO:0000256" key="5">
    <source>
        <dbReference type="ARBA" id="ARBA00022741"/>
    </source>
</evidence>
<dbReference type="FunFam" id="3.40.50.300:FF:000019">
    <property type="entry name" value="Translation initiation factor IF-2"/>
    <property type="match status" value="1"/>
</dbReference>
<dbReference type="InterPro" id="IPR023115">
    <property type="entry name" value="TIF_IF2_dom3"/>
</dbReference>
<protein>
    <recommendedName>
        <fullName evidence="2 9">Translation initiation factor IF-2</fullName>
    </recommendedName>
</protein>
<dbReference type="GO" id="GO:0003924">
    <property type="term" value="F:GTPase activity"/>
    <property type="evidence" value="ECO:0007669"/>
    <property type="project" value="UniProtKB-UniRule"/>
</dbReference>
<dbReference type="CDD" id="cd03692">
    <property type="entry name" value="mtIF2_IVc"/>
    <property type="match status" value="1"/>
</dbReference>
<dbReference type="InterPro" id="IPR015760">
    <property type="entry name" value="TIF_IF2"/>
</dbReference>
<reference evidence="13 16" key="2">
    <citation type="submission" date="2018-06" db="EMBL/GenBank/DDBJ databases">
        <authorList>
            <consortium name="Pathogen Informatics"/>
            <person name="Doyle S."/>
        </authorList>
    </citation>
    <scope>NUCLEOTIDE SEQUENCE [LARGE SCALE GENOMIC DNA]</scope>
    <source>
        <strain evidence="13 16">NCTC12714</strain>
    </source>
</reference>
<evidence type="ECO:0000256" key="11">
    <source>
        <dbReference type="SAM" id="MobiDB-lite"/>
    </source>
</evidence>
<organism evidence="13 16">
    <name type="scientific">Helicobacter muridarum</name>
    <dbReference type="NCBI Taxonomy" id="216"/>
    <lineage>
        <taxon>Bacteria</taxon>
        <taxon>Pseudomonadati</taxon>
        <taxon>Campylobacterota</taxon>
        <taxon>Epsilonproteobacteria</taxon>
        <taxon>Campylobacterales</taxon>
        <taxon>Helicobacteraceae</taxon>
        <taxon>Helicobacter</taxon>
    </lineage>
</organism>
<feature type="binding site" evidence="9">
    <location>
        <begin position="617"/>
        <end position="620"/>
    </location>
    <ligand>
        <name>GTP</name>
        <dbReference type="ChEBI" id="CHEBI:37565"/>
    </ligand>
</feature>
<dbReference type="GO" id="GO:0005829">
    <property type="term" value="C:cytosol"/>
    <property type="evidence" value="ECO:0007669"/>
    <property type="project" value="TreeGrafter"/>
</dbReference>
<feature type="compositionally biased region" description="Basic and acidic residues" evidence="11">
    <location>
        <begin position="297"/>
        <end position="310"/>
    </location>
</feature>
<feature type="compositionally biased region" description="Basic and acidic residues" evidence="11">
    <location>
        <begin position="73"/>
        <end position="89"/>
    </location>
</feature>
<feature type="compositionally biased region" description="Polar residues" evidence="11">
    <location>
        <begin position="250"/>
        <end position="271"/>
    </location>
</feature>
<keyword evidence="3 9" id="KW-0963">Cytoplasm</keyword>
<evidence type="ECO:0000256" key="10">
    <source>
        <dbReference type="RuleBase" id="RU000644"/>
    </source>
</evidence>
<gene>
    <name evidence="9 13" type="primary">infB</name>
    <name evidence="14" type="ORF">LS73_004000</name>
    <name evidence="13" type="ORF">NCTC12714_00380</name>
</gene>
<dbReference type="Gene3D" id="2.40.30.10">
    <property type="entry name" value="Translation factors"/>
    <property type="match status" value="2"/>
</dbReference>
<keyword evidence="5 9" id="KW-0547">Nucleotide-binding</keyword>
<keyword evidence="4 9" id="KW-0396">Initiation factor</keyword>
<feature type="binding site" evidence="9">
    <location>
        <begin position="517"/>
        <end position="524"/>
    </location>
    <ligand>
        <name>GTP</name>
        <dbReference type="ChEBI" id="CHEBI:37565"/>
    </ligand>
</feature>
<dbReference type="InterPro" id="IPR053905">
    <property type="entry name" value="EF-G-like_DII"/>
</dbReference>
<dbReference type="NCBIfam" id="TIGR00231">
    <property type="entry name" value="small_GTP"/>
    <property type="match status" value="1"/>
</dbReference>
<dbReference type="Pfam" id="PF00009">
    <property type="entry name" value="GTP_EFTU"/>
    <property type="match status" value="1"/>
</dbReference>
<comment type="subcellular location">
    <subcellularLocation>
        <location evidence="9">Cytoplasm</location>
    </subcellularLocation>
</comment>
<sequence>MASIKEIALEAAITREKDVLEKAKEIGISVKSVSTNLTEEESNILYQYITTGKLPDGYKKPSKSKPKSPKKAYSKEKIPTQEPTKEKDTSQNAINVISKTDNLESKIDVSQIKDDEASNAQQELKQARSARANETANIKGTILQTEVTPVIFNEPKKAGKPNIISKGKHNESKLDIKDIKSNQINSNLDKEDRENQAYTDITRQDIKLAIQENKDEMTTAINNDEGIKTESIKPAKEIDKKKSLEDSKINETNNKNTSPVSTSQDMQTLGNLPQGFDPSINKKPKINLVRVIRKNNKKPESNDPKKEREAAQILDSLKHTEHKGKTKKKKEKTAAKQQKQQSHQIINMERDMGVSGYDYEQDEIMLIDMYESPQENLEEKENKKNQIDEKIKVSHYSPWIKEGSIARPSRGRSRKSKEQKAKRNNDVITSLVLPEEIRVYEFAEKANLELGNVLGKLFLLGMKVLKNDFLDKDTIEILAGEYNIDVTIQQNTPLDSDQDEILESDLTHRPPVVTIMGHVDHGKTSLLDYIRNSRIVNSEAGGITQHIGAYMVQKNDKWISFIDTPGHEAFAQMRSRGAQVTDIAIIVIAADDGVKQQSIEALNHAKSANVQIIIAMNKIDKEGANLDKLKSECAELGFTPIDWGGDYEFIPISAKTGEGVDVLLETILLQAEILDLKASKTAKAKAIVLEGSQQVGKGSVATIIVRQGVLEIGQCIVADTAYGKVRTLRDDTGKSITKLEPSGVAQITGLSEVPSAGALLQVVENDSIAREIANKRSAYLRQKQLSRSTKVTFDELSSMVAKGQIKSVPIVLRADTQGSLEAIKASLESLNNKEVEINVISFGIGGITQSDINLANASNNCIVLGFNVRPTSDIKHLAKDLGITIKSYSIIYDLIDDMKALLSGLMSPITEEEVVGILSVRETFIVAKIGTIAGCMVLDGKVERNLSVRVLRNGVVVWNGKIASLKRFKDDVKEVTKGYECGIMLDGFNDIVVQDEVEVFKEILKQRTL</sequence>
<evidence type="ECO:0000256" key="8">
    <source>
        <dbReference type="ARBA" id="ARBA00025162"/>
    </source>
</evidence>
<dbReference type="Pfam" id="PF22042">
    <property type="entry name" value="EF-G_D2"/>
    <property type="match status" value="1"/>
</dbReference>
<dbReference type="AlphaFoldDB" id="A0A377PT92"/>
<dbReference type="FunFam" id="3.40.50.10050:FF:000001">
    <property type="entry name" value="Translation initiation factor IF-2"/>
    <property type="match status" value="1"/>
</dbReference>
<feature type="binding site" evidence="9">
    <location>
        <begin position="563"/>
        <end position="567"/>
    </location>
    <ligand>
        <name>GTP</name>
        <dbReference type="ChEBI" id="CHEBI:37565"/>
    </ligand>
</feature>
<evidence type="ECO:0000256" key="4">
    <source>
        <dbReference type="ARBA" id="ARBA00022540"/>
    </source>
</evidence>
<dbReference type="OrthoDB" id="9811804at2"/>
<dbReference type="EMBL" id="UGJE01000002">
    <property type="protein sequence ID" value="STQ85594.1"/>
    <property type="molecule type" value="Genomic_DNA"/>
</dbReference>
<dbReference type="FunFam" id="2.40.30.10:FF:000054">
    <property type="entry name" value="Translation initiation factor IF-2"/>
    <property type="match status" value="1"/>
</dbReference>
<evidence type="ECO:0000313" key="14">
    <source>
        <dbReference type="EMBL" id="TLE00582.1"/>
    </source>
</evidence>
<evidence type="ECO:0000256" key="7">
    <source>
        <dbReference type="ARBA" id="ARBA00023134"/>
    </source>
</evidence>
<dbReference type="Proteomes" id="UP000255139">
    <property type="component" value="Unassembled WGS sequence"/>
</dbReference>